<dbReference type="AlphaFoldDB" id="A0A183GFY5"/>
<evidence type="ECO:0000313" key="1">
    <source>
        <dbReference type="EMBL" id="VDP24772.1"/>
    </source>
</evidence>
<proteinExistence type="predicted"/>
<dbReference type="EMBL" id="UZAH01032929">
    <property type="protein sequence ID" value="VDP24772.1"/>
    <property type="molecule type" value="Genomic_DNA"/>
</dbReference>
<protein>
    <submittedName>
        <fullName evidence="3">Transpeptidase domain-containing protein</fullName>
    </submittedName>
</protein>
<dbReference type="Proteomes" id="UP000050761">
    <property type="component" value="Unassembled WGS sequence"/>
</dbReference>
<organism evidence="2 3">
    <name type="scientific">Heligmosomoides polygyrus</name>
    <name type="common">Parasitic roundworm</name>
    <dbReference type="NCBI Taxonomy" id="6339"/>
    <lineage>
        <taxon>Eukaryota</taxon>
        <taxon>Metazoa</taxon>
        <taxon>Ecdysozoa</taxon>
        <taxon>Nematoda</taxon>
        <taxon>Chromadorea</taxon>
        <taxon>Rhabditida</taxon>
        <taxon>Rhabditina</taxon>
        <taxon>Rhabditomorpha</taxon>
        <taxon>Strongyloidea</taxon>
        <taxon>Heligmosomidae</taxon>
        <taxon>Heligmosomoides</taxon>
    </lineage>
</organism>
<gene>
    <name evidence="1" type="ORF">HPBE_LOCUS21353</name>
</gene>
<accession>A0A3P8BFL5</accession>
<accession>A0A183GFY5</accession>
<dbReference type="WBParaSite" id="HPBE_0002135401-mRNA-1">
    <property type="protein sequence ID" value="HPBE_0002135401-mRNA-1"/>
    <property type="gene ID" value="HPBE_0002135401"/>
</dbReference>
<evidence type="ECO:0000313" key="2">
    <source>
        <dbReference type="Proteomes" id="UP000050761"/>
    </source>
</evidence>
<reference evidence="1 2" key="1">
    <citation type="submission" date="2018-11" db="EMBL/GenBank/DDBJ databases">
        <authorList>
            <consortium name="Pathogen Informatics"/>
        </authorList>
    </citation>
    <scope>NUCLEOTIDE SEQUENCE [LARGE SCALE GENOMIC DNA]</scope>
</reference>
<name>A0A183GFY5_HELPZ</name>
<keyword evidence="2" id="KW-1185">Reference proteome</keyword>
<reference evidence="3" key="2">
    <citation type="submission" date="2019-09" db="UniProtKB">
        <authorList>
            <consortium name="WormBaseParasite"/>
        </authorList>
    </citation>
    <scope>IDENTIFICATION</scope>
</reference>
<evidence type="ECO:0000313" key="3">
    <source>
        <dbReference type="WBParaSite" id="HPBE_0002135401-mRNA-1"/>
    </source>
</evidence>
<sequence>MQPSSSPSATYLANVASGVPWAAFQGSQGPAYLPDGVVVSAKDMAVPSKTSVAQLLGYRDNTEPLSYGAVAKTHGPILRSLLGGDCSVTFD</sequence>